<dbReference type="AlphaFoldDB" id="A0A2V1HPN2"/>
<organism evidence="2 3">
    <name type="scientific">Amnibacterium flavum</name>
    <dbReference type="NCBI Taxonomy" id="2173173"/>
    <lineage>
        <taxon>Bacteria</taxon>
        <taxon>Bacillati</taxon>
        <taxon>Actinomycetota</taxon>
        <taxon>Actinomycetes</taxon>
        <taxon>Micrococcales</taxon>
        <taxon>Microbacteriaceae</taxon>
        <taxon>Amnibacterium</taxon>
    </lineage>
</organism>
<feature type="transmembrane region" description="Helical" evidence="1">
    <location>
        <begin position="12"/>
        <end position="39"/>
    </location>
</feature>
<feature type="transmembrane region" description="Helical" evidence="1">
    <location>
        <begin position="51"/>
        <end position="72"/>
    </location>
</feature>
<dbReference type="Proteomes" id="UP000244893">
    <property type="component" value="Unassembled WGS sequence"/>
</dbReference>
<reference evidence="2 3" key="1">
    <citation type="submission" date="2018-05" db="EMBL/GenBank/DDBJ databases">
        <title>Amnibacterium sp. M8JJ-5, whole genome shotgun sequence.</title>
        <authorList>
            <person name="Tuo L."/>
        </authorList>
    </citation>
    <scope>NUCLEOTIDE SEQUENCE [LARGE SCALE GENOMIC DNA]</scope>
    <source>
        <strain evidence="2 3">M8JJ-5</strain>
    </source>
</reference>
<proteinExistence type="predicted"/>
<evidence type="ECO:0000256" key="1">
    <source>
        <dbReference type="SAM" id="Phobius"/>
    </source>
</evidence>
<keyword evidence="1" id="KW-0472">Membrane</keyword>
<keyword evidence="3" id="KW-1185">Reference proteome</keyword>
<protein>
    <submittedName>
        <fullName evidence="2">Uncharacterized protein</fullName>
    </submittedName>
</protein>
<gene>
    <name evidence="2" type="ORF">DDQ50_12405</name>
</gene>
<name>A0A2V1HPN2_9MICO</name>
<accession>A0A2V1HPN2</accession>
<sequence>MSESNLLELMLGLTAGAVGVILIVIGLPLCAAVFGRALLRSYRQRRLFRSTTSAIVVTSVVALLGGGLWAFAVSTAPGVYDQPLSMLAMTFMPFTVSFAALALIAQHFTTPSRRRSESRAAGLVR</sequence>
<keyword evidence="1" id="KW-1133">Transmembrane helix</keyword>
<comment type="caution">
    <text evidence="2">The sequence shown here is derived from an EMBL/GenBank/DDBJ whole genome shotgun (WGS) entry which is preliminary data.</text>
</comment>
<keyword evidence="1" id="KW-0812">Transmembrane</keyword>
<dbReference type="RefSeq" id="WP_116757009.1">
    <property type="nucleotide sequence ID" value="NZ_JBHUEX010000001.1"/>
</dbReference>
<dbReference type="EMBL" id="QEOP01000002">
    <property type="protein sequence ID" value="PVZ94498.1"/>
    <property type="molecule type" value="Genomic_DNA"/>
</dbReference>
<evidence type="ECO:0000313" key="3">
    <source>
        <dbReference type="Proteomes" id="UP000244893"/>
    </source>
</evidence>
<feature type="transmembrane region" description="Helical" evidence="1">
    <location>
        <begin position="84"/>
        <end position="105"/>
    </location>
</feature>
<evidence type="ECO:0000313" key="2">
    <source>
        <dbReference type="EMBL" id="PVZ94498.1"/>
    </source>
</evidence>